<sequence>MCMALVLVNSAWGCVVFMGFDDGSVSYYVVNDIPDGSYRLVDGFLSSRDTTIGCTLTADSVGDFDSGRVSLKHNGVSSIDIDEDEETFAVGGWDFRAHIFGIRSLTHIGLINYHRGSVSCISFNKPHGASNAVLKIIENPDIEANTSISPLSPSHNAEYHMDNNKYLYSSSSPLRQCSQQEDQTTLKKNDTILCRTRNLPITRAYAVYSKKKWMAVGSHDSRLTLWELK</sequence>
<dbReference type="AlphaFoldDB" id="A0A1R1PX16"/>
<comment type="caution">
    <text evidence="1">The sequence shown here is derived from an EMBL/GenBank/DDBJ whole genome shotgun (WGS) entry which is preliminary data.</text>
</comment>
<accession>A0A1R1PX16</accession>
<gene>
    <name evidence="1" type="ORF">AX774_g925</name>
</gene>
<name>A0A1R1PX16_ZANCU</name>
<dbReference type="OrthoDB" id="7668193at2759"/>
<dbReference type="Proteomes" id="UP000188320">
    <property type="component" value="Unassembled WGS sequence"/>
</dbReference>
<dbReference type="InterPro" id="IPR011047">
    <property type="entry name" value="Quinoprotein_ADH-like_sf"/>
</dbReference>
<protein>
    <submittedName>
        <fullName evidence="1">ASTRA-associated protein 1</fullName>
    </submittedName>
</protein>
<organism evidence="1 2">
    <name type="scientific">Zancudomyces culisetae</name>
    <name type="common">Gut fungus</name>
    <name type="synonym">Smittium culisetae</name>
    <dbReference type="NCBI Taxonomy" id="1213189"/>
    <lineage>
        <taxon>Eukaryota</taxon>
        <taxon>Fungi</taxon>
        <taxon>Fungi incertae sedis</taxon>
        <taxon>Zoopagomycota</taxon>
        <taxon>Kickxellomycotina</taxon>
        <taxon>Harpellomycetes</taxon>
        <taxon>Harpellales</taxon>
        <taxon>Legeriomycetaceae</taxon>
        <taxon>Zancudomyces</taxon>
    </lineage>
</organism>
<dbReference type="EMBL" id="LSSK01000073">
    <property type="protein sequence ID" value="OMH85536.1"/>
    <property type="molecule type" value="Genomic_DNA"/>
</dbReference>
<proteinExistence type="predicted"/>
<evidence type="ECO:0000313" key="1">
    <source>
        <dbReference type="EMBL" id="OMH85536.1"/>
    </source>
</evidence>
<reference evidence="2" key="1">
    <citation type="submission" date="2017-01" db="EMBL/GenBank/DDBJ databases">
        <authorList>
            <person name="Wang Y."/>
            <person name="White M."/>
            <person name="Kvist S."/>
            <person name="Moncalvo J.-M."/>
        </authorList>
    </citation>
    <scope>NUCLEOTIDE SEQUENCE [LARGE SCALE GENOMIC DNA]</scope>
    <source>
        <strain evidence="2">COL-18-3</strain>
    </source>
</reference>
<dbReference type="Gene3D" id="2.130.10.10">
    <property type="entry name" value="YVTN repeat-like/Quinoprotein amine dehydrogenase"/>
    <property type="match status" value="1"/>
</dbReference>
<evidence type="ECO:0000313" key="2">
    <source>
        <dbReference type="Proteomes" id="UP000188320"/>
    </source>
</evidence>
<dbReference type="InterPro" id="IPR015943">
    <property type="entry name" value="WD40/YVTN_repeat-like_dom_sf"/>
</dbReference>
<dbReference type="SUPFAM" id="SSF50998">
    <property type="entry name" value="Quinoprotein alcohol dehydrogenase-like"/>
    <property type="match status" value="1"/>
</dbReference>
<keyword evidence="2" id="KW-1185">Reference proteome</keyword>